<keyword evidence="2 4" id="KW-0732">Signal</keyword>
<feature type="domain" description="GH16" evidence="7">
    <location>
        <begin position="40"/>
        <end position="327"/>
    </location>
</feature>
<dbReference type="PROSITE" id="PS50022">
    <property type="entry name" value="FA58C_3"/>
    <property type="match status" value="1"/>
</dbReference>
<evidence type="ECO:0000259" key="8">
    <source>
        <dbReference type="PROSITE" id="PS52005"/>
    </source>
</evidence>
<dbReference type="GO" id="GO:0030246">
    <property type="term" value="F:carbohydrate binding"/>
    <property type="evidence" value="ECO:0007669"/>
    <property type="project" value="UniProtKB-UniRule"/>
</dbReference>
<dbReference type="Pfam" id="PF22184">
    <property type="entry name" value="CBM_56"/>
    <property type="match status" value="1"/>
</dbReference>
<dbReference type="PROSITE" id="PS51762">
    <property type="entry name" value="GH16_2"/>
    <property type="match status" value="1"/>
</dbReference>
<dbReference type="InterPro" id="IPR000757">
    <property type="entry name" value="Beta-glucanase-like"/>
</dbReference>
<feature type="chain" id="PRO_5037401893" evidence="4">
    <location>
        <begin position="36"/>
        <end position="946"/>
    </location>
</feature>
<evidence type="ECO:0000259" key="6">
    <source>
        <dbReference type="PROSITE" id="PS51175"/>
    </source>
</evidence>
<dbReference type="GO" id="GO:0005509">
    <property type="term" value="F:calcium ion binding"/>
    <property type="evidence" value="ECO:0007669"/>
    <property type="project" value="InterPro"/>
</dbReference>
<dbReference type="SMART" id="SM00606">
    <property type="entry name" value="CBD_IV"/>
    <property type="match status" value="1"/>
</dbReference>
<dbReference type="InterPro" id="IPR005084">
    <property type="entry name" value="CBM6"/>
</dbReference>
<feature type="region of interest" description="Disordered" evidence="3">
    <location>
        <begin position="690"/>
        <end position="714"/>
    </location>
</feature>
<dbReference type="GO" id="GO:0007155">
    <property type="term" value="P:cell adhesion"/>
    <property type="evidence" value="ECO:0007669"/>
    <property type="project" value="InterPro"/>
</dbReference>
<dbReference type="Pfam" id="PF02412">
    <property type="entry name" value="TSP_3"/>
    <property type="match status" value="2"/>
</dbReference>
<dbReference type="InterPro" id="IPR003367">
    <property type="entry name" value="Thrombospondin_3-like_rpt"/>
</dbReference>
<dbReference type="Gene3D" id="2.60.120.200">
    <property type="match status" value="1"/>
</dbReference>
<reference evidence="9" key="1">
    <citation type="journal article" date="2014" name="Int. J. Syst. Evol. Microbiol.">
        <title>Complete genome sequence of Corynebacterium casei LMG S-19264T (=DSM 44701T), isolated from a smear-ripened cheese.</title>
        <authorList>
            <consortium name="US DOE Joint Genome Institute (JGI-PGF)"/>
            <person name="Walter F."/>
            <person name="Albersmeier A."/>
            <person name="Kalinowski J."/>
            <person name="Ruckert C."/>
        </authorList>
    </citation>
    <scope>NUCLEOTIDE SEQUENCE</scope>
    <source>
        <strain evidence="9">KCTC 12711</strain>
    </source>
</reference>
<dbReference type="SUPFAM" id="SSF103647">
    <property type="entry name" value="TSP type-3 repeat"/>
    <property type="match status" value="2"/>
</dbReference>
<name>A0A918RUM3_9GAMM</name>
<protein>
    <submittedName>
        <fullName evidence="9">Uncharacterized protein</fullName>
    </submittedName>
</protein>
<dbReference type="Gene3D" id="2.60.120.260">
    <property type="entry name" value="Galactose-binding domain-like"/>
    <property type="match status" value="2"/>
</dbReference>
<evidence type="ECO:0000256" key="1">
    <source>
        <dbReference type="ARBA" id="ARBA00006865"/>
    </source>
</evidence>
<dbReference type="PROSITE" id="PS51175">
    <property type="entry name" value="CBM6"/>
    <property type="match status" value="1"/>
</dbReference>
<feature type="domain" description="CBM6" evidence="6">
    <location>
        <begin position="552"/>
        <end position="687"/>
    </location>
</feature>
<comment type="caution">
    <text evidence="9">The sequence shown here is derived from an EMBL/GenBank/DDBJ whole genome shotgun (WGS) entry which is preliminary data.</text>
</comment>
<proteinExistence type="inferred from homology"/>
<dbReference type="RefSeq" id="WP_189401446.1">
    <property type="nucleotide sequence ID" value="NZ_BMXA01000004.1"/>
</dbReference>
<dbReference type="InterPro" id="IPR028974">
    <property type="entry name" value="TSP_type-3_rpt"/>
</dbReference>
<dbReference type="Proteomes" id="UP000614811">
    <property type="component" value="Unassembled WGS sequence"/>
</dbReference>
<feature type="domain" description="F5/8 type C" evidence="5">
    <location>
        <begin position="803"/>
        <end position="945"/>
    </location>
</feature>
<dbReference type="InterPro" id="IPR013320">
    <property type="entry name" value="ConA-like_dom_sf"/>
</dbReference>
<evidence type="ECO:0000313" key="10">
    <source>
        <dbReference type="Proteomes" id="UP000614811"/>
    </source>
</evidence>
<dbReference type="InterPro" id="IPR047569">
    <property type="entry name" value="CBM56"/>
</dbReference>
<feature type="signal peptide" evidence="4">
    <location>
        <begin position="1"/>
        <end position="35"/>
    </location>
</feature>
<dbReference type="Pfam" id="PF00754">
    <property type="entry name" value="F5_F8_type_C"/>
    <property type="match status" value="1"/>
</dbReference>
<evidence type="ECO:0000313" key="9">
    <source>
        <dbReference type="EMBL" id="GHA13390.1"/>
    </source>
</evidence>
<evidence type="ECO:0000256" key="2">
    <source>
        <dbReference type="ARBA" id="ARBA00022729"/>
    </source>
</evidence>
<sequence>MKYLSPRSRAAQTSVRVATSSLILASGLLSAIAQAQVGELLWADNFDTLNSDVWTVDVGNGCAQGLCGWGNQELQSYETANVSIEPISSGQPSPGQATNTAVQLIAKHPAGGPITSGKILSANKLALQYGMIEYRMQIPNLDTGYWPAVWMLGTSTLPWPRKGEIDMMEMGHRTEARLEWYAHNDDPSDDGRTDPPPINNFTGANAISYEEQACVPGNETCAASTAWQSDNAYVSTVPLNDRFVTYRTYWTPESLRFTVIDNGVEHDMYEEPIELSDEGPFRAPFYLIMNMAIGGNFTSAATAGQVTAPDNGKMLVDYIRIYKYNGHGEVFQGDLTTPETGTFGVFTDNTPTTNKLEPGVDSSVFLWDPTSSEGSIAPFEGDNVIAWSYDSQNTWFGGGVQTNQPRDMSNFAEGVLKLNIQIPANVSFRIGVTDNYTNENWITFPAFETKYGLVRNGAWGQVEIPVADLRGDLVAIQSLQYMFAISSDGANLPAAPFQYAIDNIVYEGGGNPPADSDGDGVIDDNDNCPNTAPGTQVDANGCPIVVITPQTKRIQAQDYVAYFDTTAGNTGGEARNDDVDIEATTDTNGAYNVGWTAAGEWLEYSVELGVGDYDLLARVATDNASGPSYTISLNGNVVGSDAFTSTGGWQVYETHNLGQVNIAQAGTYTVRVDITGDAVNLNWIEFNLNSQQPSDSDGDGVDDAADQCPNTPAGTTVDVTGCPVSQGEDYGISAQTSSVAQFFVNTSGWADVHYNKNGGPQQNLRMTQANGVNTYDLTGLQSGDQVSYWFTYFDAVSNMVIDTAPQTYVHGNSPTPTNVALNKSTTASSQLQSAAFAVDGDASTRWESNHNVDPGVLTIDLGGSANLSQVTIHWEAANAEAYTVQASNDNATWTTIASFSGGQFGARTDTLNVSGNYRWVRMNGTTRSAGNNWGYSIYEMEVLGSQ</sequence>
<feature type="compositionally biased region" description="Acidic residues" evidence="3">
    <location>
        <begin position="696"/>
        <end position="705"/>
    </location>
</feature>
<evidence type="ECO:0000259" key="7">
    <source>
        <dbReference type="PROSITE" id="PS51762"/>
    </source>
</evidence>
<dbReference type="Pfam" id="PF03422">
    <property type="entry name" value="CBM_6"/>
    <property type="match status" value="1"/>
</dbReference>
<dbReference type="AlphaFoldDB" id="A0A918RUM3"/>
<feature type="domain" description="CBM56" evidence="8">
    <location>
        <begin position="718"/>
        <end position="810"/>
    </location>
</feature>
<gene>
    <name evidence="9" type="ORF">GCM10008090_23910</name>
</gene>
<evidence type="ECO:0000256" key="4">
    <source>
        <dbReference type="SAM" id="SignalP"/>
    </source>
</evidence>
<dbReference type="SUPFAM" id="SSF49899">
    <property type="entry name" value="Concanavalin A-like lectins/glucanases"/>
    <property type="match status" value="1"/>
</dbReference>
<dbReference type="GO" id="GO:0004553">
    <property type="term" value="F:hydrolase activity, hydrolyzing O-glycosyl compounds"/>
    <property type="evidence" value="ECO:0007669"/>
    <property type="project" value="InterPro"/>
</dbReference>
<evidence type="ECO:0000256" key="3">
    <source>
        <dbReference type="SAM" id="MobiDB-lite"/>
    </source>
</evidence>
<dbReference type="GO" id="GO:0005975">
    <property type="term" value="P:carbohydrate metabolic process"/>
    <property type="evidence" value="ECO:0007669"/>
    <property type="project" value="InterPro"/>
</dbReference>
<comment type="similarity">
    <text evidence="1">Belongs to the glycosyl hydrolase 16 family.</text>
</comment>
<dbReference type="InterPro" id="IPR008979">
    <property type="entry name" value="Galactose-bd-like_sf"/>
</dbReference>
<organism evidence="9 10">
    <name type="scientific">Arenicella chitinivorans</name>
    <dbReference type="NCBI Taxonomy" id="1329800"/>
    <lineage>
        <taxon>Bacteria</taxon>
        <taxon>Pseudomonadati</taxon>
        <taxon>Pseudomonadota</taxon>
        <taxon>Gammaproteobacteria</taxon>
        <taxon>Arenicellales</taxon>
        <taxon>Arenicellaceae</taxon>
        <taxon>Arenicella</taxon>
    </lineage>
</organism>
<keyword evidence="10" id="KW-1185">Reference proteome</keyword>
<dbReference type="PANTHER" id="PTHR10963:SF55">
    <property type="entry name" value="GLYCOSIDE HYDROLASE FAMILY 16 PROTEIN"/>
    <property type="match status" value="1"/>
</dbReference>
<dbReference type="CDD" id="cd08023">
    <property type="entry name" value="GH16_laminarinase_like"/>
    <property type="match status" value="1"/>
</dbReference>
<dbReference type="InterPro" id="IPR000421">
    <property type="entry name" value="FA58C"/>
</dbReference>
<accession>A0A918RUM3</accession>
<reference evidence="9" key="2">
    <citation type="submission" date="2020-09" db="EMBL/GenBank/DDBJ databases">
        <authorList>
            <person name="Sun Q."/>
            <person name="Kim S."/>
        </authorList>
    </citation>
    <scope>NUCLEOTIDE SEQUENCE</scope>
    <source>
        <strain evidence="9">KCTC 12711</strain>
    </source>
</reference>
<dbReference type="InterPro" id="IPR050546">
    <property type="entry name" value="Glycosyl_Hydrlase_16"/>
</dbReference>
<dbReference type="PROSITE" id="PS52005">
    <property type="entry name" value="CBM56"/>
    <property type="match status" value="1"/>
</dbReference>
<dbReference type="PANTHER" id="PTHR10963">
    <property type="entry name" value="GLYCOSYL HYDROLASE-RELATED"/>
    <property type="match status" value="1"/>
</dbReference>
<dbReference type="CDD" id="cd04080">
    <property type="entry name" value="CBM6_cellulase-like"/>
    <property type="match status" value="1"/>
</dbReference>
<dbReference type="SUPFAM" id="SSF49785">
    <property type="entry name" value="Galactose-binding domain-like"/>
    <property type="match status" value="3"/>
</dbReference>
<dbReference type="EMBL" id="BMXA01000004">
    <property type="protein sequence ID" value="GHA13390.1"/>
    <property type="molecule type" value="Genomic_DNA"/>
</dbReference>
<dbReference type="InterPro" id="IPR006584">
    <property type="entry name" value="Cellulose-bd_IV"/>
</dbReference>
<evidence type="ECO:0000259" key="5">
    <source>
        <dbReference type="PROSITE" id="PS50022"/>
    </source>
</evidence>